<reference evidence="3" key="1">
    <citation type="submission" date="2022-03" db="EMBL/GenBank/DDBJ databases">
        <authorList>
            <person name="Lindestad O."/>
        </authorList>
    </citation>
    <scope>NUCLEOTIDE SEQUENCE</scope>
</reference>
<dbReference type="Pfam" id="PF22069">
    <property type="entry name" value="Androglobin_IV"/>
    <property type="match status" value="1"/>
</dbReference>
<dbReference type="AlphaFoldDB" id="A0A8S4RCS4"/>
<dbReference type="Proteomes" id="UP000838756">
    <property type="component" value="Unassembled WGS sequence"/>
</dbReference>
<dbReference type="InterPro" id="IPR053033">
    <property type="entry name" value="Androglobin-like"/>
</dbReference>
<sequence>MKKLLYSPEPPSTSQVCDLASEDLPCGILKRERELLIRKHEAATCVQAFWRGIWARKCLTSHVLITSDILKMIMDHAFGNLEALSALMNEFFLLYPGAKYAYSVASGLSGVIGLRQYSGTSPATSKCKWIPYFQGVFTCHAPVKVHLDVQSSLPYSTFSVYNNDTGKQMPQVYNAHITFHFEPNDHGYTIMGHGTLNEAPSAYTEVQWQLTVLSSTADVFHICDSDMIESCRELPLPQSSKMHIDEIFIPNRRNILGGMQISVQREEYISFRAAATLPELEMEAILSTTLSEGGFQELGRCSGTGVLQWPYIKLESAHMPYSLRRAKTRSATSHANLTSPCPYWRTLTHAGFLTMFNLPSPFKAPRESVFSSARSLKTPRGPKASTKSKSMTKDKNKTEELYQPQPGDAYVELECSLAVGGGSQAKRDDERELQFAAERKSWDVFEPGRNLRGAQIRKEFRAEFLEALTPPPSESSQTVAEEIYEELEGEGKTFELSTESEVESTYLTMPEQLKDKFEPLYFVPLCTKEIESIRVTLTPGMLQAAVSTRNTNIEAALQRMSELQTYNEAYVLGRQKYRCQLLEKLFVDSQWKLELNQALEERDDAIAREVLQRSLSATKKKMEAKKK</sequence>
<name>A0A8S4RCS4_9NEOP</name>
<dbReference type="CDD" id="cd22307">
    <property type="entry name" value="Adgb_C_mid-like"/>
    <property type="match status" value="1"/>
</dbReference>
<dbReference type="PANTHER" id="PTHR46298:SF1">
    <property type="entry name" value="ANDROGLOBIN"/>
    <property type="match status" value="1"/>
</dbReference>
<protein>
    <submittedName>
        <fullName evidence="3">Jg16116 protein</fullName>
    </submittedName>
</protein>
<dbReference type="InterPro" id="IPR054094">
    <property type="entry name" value="Androglobin_IV"/>
</dbReference>
<proteinExistence type="predicted"/>
<evidence type="ECO:0000313" key="3">
    <source>
        <dbReference type="EMBL" id="CAH2235123.1"/>
    </source>
</evidence>
<gene>
    <name evidence="3" type="primary">jg16116</name>
    <name evidence="3" type="ORF">PAEG_LOCUS12800</name>
</gene>
<feature type="domain" description="Androglobin" evidence="2">
    <location>
        <begin position="114"/>
        <end position="220"/>
    </location>
</feature>
<keyword evidence="4" id="KW-1185">Reference proteome</keyword>
<evidence type="ECO:0000259" key="2">
    <source>
        <dbReference type="Pfam" id="PF22069"/>
    </source>
</evidence>
<dbReference type="PROSITE" id="PS50096">
    <property type="entry name" value="IQ"/>
    <property type="match status" value="1"/>
</dbReference>
<feature type="region of interest" description="Disordered" evidence="1">
    <location>
        <begin position="370"/>
        <end position="402"/>
    </location>
</feature>
<organism evidence="3 4">
    <name type="scientific">Pararge aegeria aegeria</name>
    <dbReference type="NCBI Taxonomy" id="348720"/>
    <lineage>
        <taxon>Eukaryota</taxon>
        <taxon>Metazoa</taxon>
        <taxon>Ecdysozoa</taxon>
        <taxon>Arthropoda</taxon>
        <taxon>Hexapoda</taxon>
        <taxon>Insecta</taxon>
        <taxon>Pterygota</taxon>
        <taxon>Neoptera</taxon>
        <taxon>Endopterygota</taxon>
        <taxon>Lepidoptera</taxon>
        <taxon>Glossata</taxon>
        <taxon>Ditrysia</taxon>
        <taxon>Papilionoidea</taxon>
        <taxon>Nymphalidae</taxon>
        <taxon>Satyrinae</taxon>
        <taxon>Satyrini</taxon>
        <taxon>Parargina</taxon>
        <taxon>Pararge</taxon>
    </lineage>
</organism>
<evidence type="ECO:0000313" key="4">
    <source>
        <dbReference type="Proteomes" id="UP000838756"/>
    </source>
</evidence>
<feature type="compositionally biased region" description="Basic and acidic residues" evidence="1">
    <location>
        <begin position="391"/>
        <end position="400"/>
    </location>
</feature>
<dbReference type="EMBL" id="CAKXAJ010025113">
    <property type="protein sequence ID" value="CAH2235123.1"/>
    <property type="molecule type" value="Genomic_DNA"/>
</dbReference>
<evidence type="ECO:0000256" key="1">
    <source>
        <dbReference type="SAM" id="MobiDB-lite"/>
    </source>
</evidence>
<dbReference type="OrthoDB" id="9374162at2759"/>
<accession>A0A8S4RCS4</accession>
<comment type="caution">
    <text evidence="3">The sequence shown here is derived from an EMBL/GenBank/DDBJ whole genome shotgun (WGS) entry which is preliminary data.</text>
</comment>
<dbReference type="PANTHER" id="PTHR46298">
    <property type="entry name" value="ANDROGLOBIN"/>
    <property type="match status" value="1"/>
</dbReference>